<reference evidence="3" key="2">
    <citation type="journal article" date="2023" name="IMA Fungus">
        <title>Comparative genomic study of the Penicillium genus elucidates a diverse pangenome and 15 lateral gene transfer events.</title>
        <authorList>
            <person name="Petersen C."/>
            <person name="Sorensen T."/>
            <person name="Nielsen M.R."/>
            <person name="Sondergaard T.E."/>
            <person name="Sorensen J.L."/>
            <person name="Fitzpatrick D.A."/>
            <person name="Frisvad J.C."/>
            <person name="Nielsen K.L."/>
        </authorList>
    </citation>
    <scope>NUCLEOTIDE SEQUENCE</scope>
    <source>
        <strain evidence="3">IBT 3081</strain>
    </source>
</reference>
<dbReference type="EMBL" id="JAPZBT010000003">
    <property type="protein sequence ID" value="KAJ5365941.1"/>
    <property type="molecule type" value="Genomic_DNA"/>
</dbReference>
<evidence type="ECO:0000256" key="1">
    <source>
        <dbReference type="SAM" id="MobiDB-lite"/>
    </source>
</evidence>
<feature type="compositionally biased region" description="Polar residues" evidence="1">
    <location>
        <begin position="25"/>
        <end position="42"/>
    </location>
</feature>
<feature type="region of interest" description="Disordered" evidence="1">
    <location>
        <begin position="79"/>
        <end position="137"/>
    </location>
</feature>
<reference evidence="3" key="1">
    <citation type="submission" date="2022-12" db="EMBL/GenBank/DDBJ databases">
        <authorList>
            <person name="Petersen C."/>
        </authorList>
    </citation>
    <scope>NUCLEOTIDE SEQUENCE</scope>
    <source>
        <strain evidence="3">IBT 3081</strain>
    </source>
</reference>
<sequence length="137" mass="14532">MSQTGVAYSGDASGSTAVDGFVDGTRTSTSIHPRSSNSTPPRKNSRGTMAGISVGCTFGMILLFASLFIYLRRRYKRNKRARPSCALPETEATAGSSSHDAPLDELAHTDSPSQRSGSDPKAQDLDSVVVHKGKEDV</sequence>
<feature type="transmembrane region" description="Helical" evidence="2">
    <location>
        <begin position="49"/>
        <end position="71"/>
    </location>
</feature>
<feature type="region of interest" description="Disordered" evidence="1">
    <location>
        <begin position="18"/>
        <end position="50"/>
    </location>
</feature>
<dbReference type="Proteomes" id="UP001147752">
    <property type="component" value="Unassembled WGS sequence"/>
</dbReference>
<protein>
    <submittedName>
        <fullName evidence="3">CAZyme family GH72</fullName>
    </submittedName>
</protein>
<comment type="caution">
    <text evidence="3">The sequence shown here is derived from an EMBL/GenBank/DDBJ whole genome shotgun (WGS) entry which is preliminary data.</text>
</comment>
<evidence type="ECO:0000256" key="2">
    <source>
        <dbReference type="SAM" id="Phobius"/>
    </source>
</evidence>
<dbReference type="RefSeq" id="XP_056577407.1">
    <property type="nucleotide sequence ID" value="XM_056726556.1"/>
</dbReference>
<keyword evidence="2" id="KW-0812">Transmembrane</keyword>
<evidence type="ECO:0000313" key="3">
    <source>
        <dbReference type="EMBL" id="KAJ5365941.1"/>
    </source>
</evidence>
<dbReference type="OrthoDB" id="421038at2759"/>
<organism evidence="3 4">
    <name type="scientific">Penicillium concentricum</name>
    <dbReference type="NCBI Taxonomy" id="293559"/>
    <lineage>
        <taxon>Eukaryota</taxon>
        <taxon>Fungi</taxon>
        <taxon>Dikarya</taxon>
        <taxon>Ascomycota</taxon>
        <taxon>Pezizomycotina</taxon>
        <taxon>Eurotiomycetes</taxon>
        <taxon>Eurotiomycetidae</taxon>
        <taxon>Eurotiales</taxon>
        <taxon>Aspergillaceae</taxon>
        <taxon>Penicillium</taxon>
    </lineage>
</organism>
<dbReference type="CDD" id="cd12087">
    <property type="entry name" value="TM_EGFR-like"/>
    <property type="match status" value="1"/>
</dbReference>
<name>A0A9W9RTC2_9EURO</name>
<dbReference type="AlphaFoldDB" id="A0A9W9RTC2"/>
<keyword evidence="4" id="KW-1185">Reference proteome</keyword>
<keyword evidence="2" id="KW-0472">Membrane</keyword>
<dbReference type="GeneID" id="81465739"/>
<keyword evidence="2" id="KW-1133">Transmembrane helix</keyword>
<accession>A0A9W9RTC2</accession>
<proteinExistence type="predicted"/>
<evidence type="ECO:0000313" key="4">
    <source>
        <dbReference type="Proteomes" id="UP001147752"/>
    </source>
</evidence>
<gene>
    <name evidence="3" type="ORF">N7517_008827</name>
</gene>